<evidence type="ECO:0000313" key="8">
    <source>
        <dbReference type="Proteomes" id="UP000866496"/>
    </source>
</evidence>
<dbReference type="Proteomes" id="UP000866496">
    <property type="component" value="Unassembled WGS sequence"/>
</dbReference>
<dbReference type="InterPro" id="IPR001902">
    <property type="entry name" value="SLC26A/SulP_fam"/>
</dbReference>
<dbReference type="AlphaFoldDB" id="A0AAN5PIU5"/>
<feature type="transmembrane region" description="Helical" evidence="5">
    <location>
        <begin position="403"/>
        <end position="430"/>
    </location>
</feature>
<protein>
    <submittedName>
        <fullName evidence="7">SulP family inorganic anion transporter</fullName>
    </submittedName>
</protein>
<dbReference type="GO" id="GO:0055085">
    <property type="term" value="P:transmembrane transport"/>
    <property type="evidence" value="ECO:0007669"/>
    <property type="project" value="InterPro"/>
</dbReference>
<dbReference type="EMBL" id="DACWHX010000012">
    <property type="protein sequence ID" value="HAU1880664.1"/>
    <property type="molecule type" value="Genomic_DNA"/>
</dbReference>
<feature type="transmembrane region" description="Helical" evidence="5">
    <location>
        <begin position="25"/>
        <end position="46"/>
    </location>
</feature>
<evidence type="ECO:0000313" key="7">
    <source>
        <dbReference type="EMBL" id="HAU1880664.1"/>
    </source>
</evidence>
<feature type="transmembrane region" description="Helical" evidence="5">
    <location>
        <begin position="98"/>
        <end position="124"/>
    </location>
</feature>
<comment type="caution">
    <text evidence="7">The sequence shown here is derived from an EMBL/GenBank/DDBJ whole genome shotgun (WGS) entry which is preliminary data.</text>
</comment>
<feature type="domain" description="SLC26A/SulP transporter" evidence="6">
    <location>
        <begin position="21"/>
        <end position="404"/>
    </location>
</feature>
<keyword evidence="3 5" id="KW-1133">Transmembrane helix</keyword>
<organism evidence="7 8">
    <name type="scientific">Legionella pneumophila</name>
    <dbReference type="NCBI Taxonomy" id="446"/>
    <lineage>
        <taxon>Bacteria</taxon>
        <taxon>Pseudomonadati</taxon>
        <taxon>Pseudomonadota</taxon>
        <taxon>Gammaproteobacteria</taxon>
        <taxon>Legionellales</taxon>
        <taxon>Legionellaceae</taxon>
        <taxon>Legionella</taxon>
    </lineage>
</organism>
<feature type="transmembrane region" description="Helical" evidence="5">
    <location>
        <begin position="177"/>
        <end position="195"/>
    </location>
</feature>
<accession>A0AAN5PIU5</accession>
<evidence type="ECO:0000256" key="2">
    <source>
        <dbReference type="ARBA" id="ARBA00022692"/>
    </source>
</evidence>
<comment type="subcellular location">
    <subcellularLocation>
        <location evidence="1">Membrane</location>
        <topology evidence="1">Multi-pass membrane protein</topology>
    </subcellularLocation>
</comment>
<feature type="transmembrane region" description="Helical" evidence="5">
    <location>
        <begin position="131"/>
        <end position="149"/>
    </location>
</feature>
<evidence type="ECO:0000256" key="3">
    <source>
        <dbReference type="ARBA" id="ARBA00022989"/>
    </source>
</evidence>
<proteinExistence type="predicted"/>
<evidence type="ECO:0000259" key="6">
    <source>
        <dbReference type="Pfam" id="PF00916"/>
    </source>
</evidence>
<feature type="transmembrane region" description="Helical" evidence="5">
    <location>
        <begin position="268"/>
        <end position="290"/>
    </location>
</feature>
<dbReference type="PANTHER" id="PTHR11814">
    <property type="entry name" value="SULFATE TRANSPORTER"/>
    <property type="match status" value="1"/>
</dbReference>
<reference evidence="7" key="1">
    <citation type="journal article" date="2018" name="Genome Biol.">
        <title>SKESA: strategic k-mer extension for scrupulous assemblies.</title>
        <authorList>
            <person name="Souvorov A."/>
            <person name="Agarwala R."/>
            <person name="Lipman D.J."/>
        </authorList>
    </citation>
    <scope>NUCLEOTIDE SEQUENCE</scope>
    <source>
        <strain evidence="7">AZ00058701</strain>
    </source>
</reference>
<evidence type="ECO:0000256" key="1">
    <source>
        <dbReference type="ARBA" id="ARBA00004141"/>
    </source>
</evidence>
<feature type="transmembrane region" description="Helical" evidence="5">
    <location>
        <begin position="311"/>
        <end position="329"/>
    </location>
</feature>
<gene>
    <name evidence="7" type="ORF">JBJ86_10475</name>
</gene>
<keyword evidence="2 5" id="KW-0812">Transmembrane</keyword>
<name>A0AAN5PIU5_LEGPN</name>
<reference evidence="7" key="2">
    <citation type="submission" date="2019-10" db="EMBL/GenBank/DDBJ databases">
        <authorList>
            <consortium name="NCBI Pathogen Detection Project"/>
        </authorList>
    </citation>
    <scope>NUCLEOTIDE SEQUENCE</scope>
    <source>
        <strain evidence="7">AZ00058701</strain>
    </source>
</reference>
<dbReference type="GO" id="GO:0016020">
    <property type="term" value="C:membrane"/>
    <property type="evidence" value="ECO:0007669"/>
    <property type="project" value="UniProtKB-SubCell"/>
</dbReference>
<dbReference type="InterPro" id="IPR011547">
    <property type="entry name" value="SLC26A/SulP_dom"/>
</dbReference>
<feature type="transmembrane region" description="Helical" evidence="5">
    <location>
        <begin position="341"/>
        <end position="359"/>
    </location>
</feature>
<feature type="transmembrane region" description="Helical" evidence="5">
    <location>
        <begin position="207"/>
        <end position="225"/>
    </location>
</feature>
<evidence type="ECO:0000256" key="4">
    <source>
        <dbReference type="ARBA" id="ARBA00023136"/>
    </source>
</evidence>
<evidence type="ECO:0000256" key="5">
    <source>
        <dbReference type="SAM" id="Phobius"/>
    </source>
</evidence>
<keyword evidence="4 5" id="KW-0472">Membrane</keyword>
<dbReference type="Pfam" id="PF00916">
    <property type="entry name" value="Sulfate_transp"/>
    <property type="match status" value="1"/>
</dbReference>
<sequence>MEFKRITKYEAIMKHGLFAHLKHDLPASIVVFFVALPLCLGIALASHVPLFSGIIAGVIGGVVVGFISGSALGVSGPAAGLVAIVISSVETLGSWEAFLLAGVIAGILQLIAGFLRGGIIAYYFPSSVIKGMLTGIGIIIVLKQIPHLLGHDVTPLLLSMSDGELDINDIREALDDINPEVVIISIVSLLTLIFWEKLVKKHKLFEMIQGPLVVVILGIALNLFYEHRLTSFSLDPSELVQLPKFNKASELFNYLTLPDFSLITHLKIYKIAILIALIASLETLLCVEAVDKLDPYKRVTSTDRELKAQGVGNILSCLIGGLPITQVIVRSSANVAFGAKSKLSAILHGLLLFICVISIPEILNEIPLASLASILIIIGYKLAKPALFKQMYKMGWEQFVPFMITIIGIIFSDLLFGITLGFSLAIFIILRHHFLNSHDMIKTRGKNKTQYCLKLAEEVTFLNKGSIINELKNIPEGAEVVIDGSRSKIIDHDIKEVIQNFILNSKTKNIQVKLIGI</sequence>
<feature type="transmembrane region" description="Helical" evidence="5">
    <location>
        <begin position="53"/>
        <end position="86"/>
    </location>
</feature>